<dbReference type="Proteomes" id="UP001596523">
    <property type="component" value="Unassembled WGS sequence"/>
</dbReference>
<keyword evidence="1" id="KW-0812">Transmembrane</keyword>
<protein>
    <submittedName>
        <fullName evidence="2">Uncharacterized protein</fullName>
    </submittedName>
</protein>
<gene>
    <name evidence="2" type="ORF">ACFQVC_32715</name>
</gene>
<evidence type="ECO:0000256" key="1">
    <source>
        <dbReference type="SAM" id="Phobius"/>
    </source>
</evidence>
<proteinExistence type="predicted"/>
<keyword evidence="1" id="KW-0472">Membrane</keyword>
<comment type="caution">
    <text evidence="2">The sequence shown here is derived from an EMBL/GenBank/DDBJ whole genome shotgun (WGS) entry which is preliminary data.</text>
</comment>
<evidence type="ECO:0000313" key="2">
    <source>
        <dbReference type="EMBL" id="MFC7308957.1"/>
    </source>
</evidence>
<sequence length="74" mass="8166">MKDVWWKTSTQLVLWLQAQLHHAREEMAERGERGEGIPTVIIVLATVAGALLIAGGLAALYNKADVKLDSIWPD</sequence>
<accession>A0ABW2JT58</accession>
<keyword evidence="3" id="KW-1185">Reference proteome</keyword>
<keyword evidence="1" id="KW-1133">Transmembrane helix</keyword>
<feature type="transmembrane region" description="Helical" evidence="1">
    <location>
        <begin position="37"/>
        <end position="61"/>
    </location>
</feature>
<organism evidence="2 3">
    <name type="scientific">Streptomyces monticola</name>
    <dbReference type="NCBI Taxonomy" id="2666263"/>
    <lineage>
        <taxon>Bacteria</taxon>
        <taxon>Bacillati</taxon>
        <taxon>Actinomycetota</taxon>
        <taxon>Actinomycetes</taxon>
        <taxon>Kitasatosporales</taxon>
        <taxon>Streptomycetaceae</taxon>
        <taxon>Streptomyces</taxon>
    </lineage>
</organism>
<name>A0ABW2JT58_9ACTN</name>
<dbReference type="RefSeq" id="WP_381837426.1">
    <property type="nucleotide sequence ID" value="NZ_JBHTCF010000018.1"/>
</dbReference>
<evidence type="ECO:0000313" key="3">
    <source>
        <dbReference type="Proteomes" id="UP001596523"/>
    </source>
</evidence>
<dbReference type="EMBL" id="JBHTCF010000018">
    <property type="protein sequence ID" value="MFC7308957.1"/>
    <property type="molecule type" value="Genomic_DNA"/>
</dbReference>
<reference evidence="3" key="1">
    <citation type="journal article" date="2019" name="Int. J. Syst. Evol. Microbiol.">
        <title>The Global Catalogue of Microorganisms (GCM) 10K type strain sequencing project: providing services to taxonomists for standard genome sequencing and annotation.</title>
        <authorList>
            <consortium name="The Broad Institute Genomics Platform"/>
            <consortium name="The Broad Institute Genome Sequencing Center for Infectious Disease"/>
            <person name="Wu L."/>
            <person name="Ma J."/>
        </authorList>
    </citation>
    <scope>NUCLEOTIDE SEQUENCE [LARGE SCALE GENOMIC DNA]</scope>
    <source>
        <strain evidence="3">SYNS20</strain>
    </source>
</reference>